<feature type="binding site" evidence="5">
    <location>
        <position position="55"/>
    </location>
    <ligand>
        <name>isopentenyl diphosphate</name>
        <dbReference type="ChEBI" id="CHEBI:128769"/>
    </ligand>
</feature>
<keyword evidence="2 5" id="KW-0479">Metal-binding</keyword>
<accession>A0ABV3Z729</accession>
<keyword evidence="5 6" id="KW-0560">Oxidoreductase</keyword>
<evidence type="ECO:0000313" key="6">
    <source>
        <dbReference type="EMBL" id="MEX6634368.1"/>
    </source>
</evidence>
<feature type="binding site" evidence="5">
    <location>
        <position position="282"/>
    </location>
    <ligand>
        <name>isopentenyl diphosphate</name>
        <dbReference type="ChEBI" id="CHEBI:128769"/>
    </ligand>
</feature>
<feature type="binding site" evidence="5">
    <location>
        <position position="138"/>
    </location>
    <ligand>
        <name>(2E)-4-hydroxy-3-methylbut-2-enyl diphosphate</name>
        <dbReference type="ChEBI" id="CHEBI:128753"/>
    </ligand>
</feature>
<comment type="pathway">
    <text evidence="5">Isoprenoid biosynthesis; dimethylallyl diphosphate biosynthesis; dimethylallyl diphosphate from (2E)-4-hydroxy-3-methylbutenyl diphosphate: step 1/1.</text>
</comment>
<comment type="pathway">
    <text evidence="5">Isoprenoid biosynthesis; isopentenyl diphosphate biosynthesis via DXP pathway; isopentenyl diphosphate from 1-deoxy-D-xylulose 5-phosphate: step 6/6.</text>
</comment>
<evidence type="ECO:0000256" key="1">
    <source>
        <dbReference type="ARBA" id="ARBA00022485"/>
    </source>
</evidence>
<feature type="binding site" evidence="5">
    <location>
        <position position="282"/>
    </location>
    <ligand>
        <name>dimethylallyl diphosphate</name>
        <dbReference type="ChEBI" id="CHEBI:57623"/>
    </ligand>
</feature>
<feature type="binding site" evidence="5">
    <location>
        <position position="239"/>
    </location>
    <ligand>
        <name>(2E)-4-hydroxy-3-methylbut-2-enyl diphosphate</name>
        <dbReference type="ChEBI" id="CHEBI:128753"/>
    </ligand>
</feature>
<dbReference type="Gene3D" id="3.40.1010.20">
    <property type="entry name" value="4-hydroxy-3-methylbut-2-enyl diphosphate reductase, catalytic domain"/>
    <property type="match status" value="2"/>
</dbReference>
<dbReference type="EMBL" id="JBEHZE010000001">
    <property type="protein sequence ID" value="MEX6634368.1"/>
    <property type="molecule type" value="Genomic_DNA"/>
</dbReference>
<feature type="binding site" evidence="5">
    <location>
        <position position="110"/>
    </location>
    <ligand>
        <name>[4Fe-4S] cluster</name>
        <dbReference type="ChEBI" id="CHEBI:49883"/>
    </ligand>
</feature>
<evidence type="ECO:0000256" key="5">
    <source>
        <dbReference type="HAMAP-Rule" id="MF_00191"/>
    </source>
</evidence>
<dbReference type="NCBIfam" id="TIGR00216">
    <property type="entry name" value="ispH_lytB"/>
    <property type="match status" value="1"/>
</dbReference>
<name>A0ABV3Z729_9PROT</name>
<feature type="binding site" evidence="5">
    <location>
        <position position="237"/>
    </location>
    <ligand>
        <name>isopentenyl diphosphate</name>
        <dbReference type="ChEBI" id="CHEBI:128769"/>
    </ligand>
</feature>
<feature type="binding site" evidence="5">
    <location>
        <position position="238"/>
    </location>
    <ligand>
        <name>isopentenyl diphosphate</name>
        <dbReference type="ChEBI" id="CHEBI:128769"/>
    </ligand>
</feature>
<feature type="binding site" evidence="5">
    <location>
        <position position="138"/>
    </location>
    <ligand>
        <name>dimethylallyl diphosphate</name>
        <dbReference type="ChEBI" id="CHEBI:57623"/>
    </ligand>
</feature>
<feature type="binding site" evidence="5">
    <location>
        <position position="237"/>
    </location>
    <ligand>
        <name>dimethylallyl diphosphate</name>
        <dbReference type="ChEBI" id="CHEBI:57623"/>
    </ligand>
</feature>
<feature type="binding site" evidence="5">
    <location>
        <position position="55"/>
    </location>
    <ligand>
        <name>(2E)-4-hydroxy-3-methylbut-2-enyl diphosphate</name>
        <dbReference type="ChEBI" id="CHEBI:128753"/>
    </ligand>
</feature>
<comment type="cofactor">
    <cofactor evidence="5">
        <name>[4Fe-4S] cluster</name>
        <dbReference type="ChEBI" id="CHEBI:49883"/>
    </cofactor>
    <text evidence="5">Binds 1 [4Fe-4S] cluster per subunit.</text>
</comment>
<comment type="catalytic activity">
    <reaction evidence="5">
        <text>isopentenyl diphosphate + 2 oxidized [2Fe-2S]-[ferredoxin] + H2O = (2E)-4-hydroxy-3-methylbut-2-enyl diphosphate + 2 reduced [2Fe-2S]-[ferredoxin] + 2 H(+)</text>
        <dbReference type="Rhea" id="RHEA:24488"/>
        <dbReference type="Rhea" id="RHEA-COMP:10000"/>
        <dbReference type="Rhea" id="RHEA-COMP:10001"/>
        <dbReference type="ChEBI" id="CHEBI:15377"/>
        <dbReference type="ChEBI" id="CHEBI:15378"/>
        <dbReference type="ChEBI" id="CHEBI:33737"/>
        <dbReference type="ChEBI" id="CHEBI:33738"/>
        <dbReference type="ChEBI" id="CHEBI:128753"/>
        <dbReference type="ChEBI" id="CHEBI:128769"/>
        <dbReference type="EC" id="1.17.7.4"/>
    </reaction>
</comment>
<comment type="catalytic activity">
    <reaction evidence="5">
        <text>dimethylallyl diphosphate + 2 oxidized [2Fe-2S]-[ferredoxin] + H2O = (2E)-4-hydroxy-3-methylbut-2-enyl diphosphate + 2 reduced [2Fe-2S]-[ferredoxin] + 2 H(+)</text>
        <dbReference type="Rhea" id="RHEA:24825"/>
        <dbReference type="Rhea" id="RHEA-COMP:10000"/>
        <dbReference type="Rhea" id="RHEA-COMP:10001"/>
        <dbReference type="ChEBI" id="CHEBI:15377"/>
        <dbReference type="ChEBI" id="CHEBI:15378"/>
        <dbReference type="ChEBI" id="CHEBI:33737"/>
        <dbReference type="ChEBI" id="CHEBI:33738"/>
        <dbReference type="ChEBI" id="CHEBI:57623"/>
        <dbReference type="ChEBI" id="CHEBI:128753"/>
        <dbReference type="EC" id="1.17.7.4"/>
    </reaction>
</comment>
<dbReference type="Pfam" id="PF02401">
    <property type="entry name" value="LYTB"/>
    <property type="match status" value="1"/>
</dbReference>
<feature type="binding site" evidence="5">
    <location>
        <position position="238"/>
    </location>
    <ligand>
        <name>dimethylallyl diphosphate</name>
        <dbReference type="ChEBI" id="CHEBI:57623"/>
    </ligand>
</feature>
<feature type="binding site" evidence="5">
    <location>
        <position position="88"/>
    </location>
    <ligand>
        <name>(2E)-4-hydroxy-3-methylbut-2-enyl diphosphate</name>
        <dbReference type="ChEBI" id="CHEBI:128753"/>
    </ligand>
</feature>
<sequence length="323" mass="34430">MPTKTPAEKRAKPRITVRLSSPRGFCAGVERAIKTVEETLSLYGAPVYVRHEIVHNAHVVARLSAMGAVFVESVAEAPTDRPIVFSAHGAPQSAHADAAQRKMVKIDATCPLVLKVHTQARRHVAAGRRVLLIGHANHPEVIGTMGQAPDGEILLVQTIQDAKDITIPDDRPLAYVTQTTLSVDDTAGIISALKNRFPDIAGPAKEDICYATSNRQDAVKASAPGTDLFVVIGSPTSSNSVRLVETAKAAGAKHAMLVEDAEQFDWDMIDGISTIGLSAGASAPESLVEDFLTALASEHTLDIKTIETARENVVFNTPLRLAS</sequence>
<dbReference type="InterPro" id="IPR003451">
    <property type="entry name" value="LytB/IspH"/>
</dbReference>
<evidence type="ECO:0000256" key="4">
    <source>
        <dbReference type="ARBA" id="ARBA00023014"/>
    </source>
</evidence>
<keyword evidence="3 5" id="KW-0408">Iron</keyword>
<feature type="binding site" evidence="5">
    <location>
        <position position="88"/>
    </location>
    <ligand>
        <name>dimethylallyl diphosphate</name>
        <dbReference type="ChEBI" id="CHEBI:57623"/>
    </ligand>
</feature>
<keyword evidence="7" id="KW-1185">Reference proteome</keyword>
<keyword evidence="5" id="KW-0414">Isoprene biosynthesis</keyword>
<feature type="binding site" evidence="5">
    <location>
        <position position="209"/>
    </location>
    <ligand>
        <name>[4Fe-4S] cluster</name>
        <dbReference type="ChEBI" id="CHEBI:49883"/>
    </ligand>
</feature>
<dbReference type="HAMAP" id="MF_00191">
    <property type="entry name" value="IspH"/>
    <property type="match status" value="1"/>
</dbReference>
<feature type="binding site" evidence="5">
    <location>
        <position position="239"/>
    </location>
    <ligand>
        <name>isopentenyl diphosphate</name>
        <dbReference type="ChEBI" id="CHEBI:128769"/>
    </ligand>
</feature>
<feature type="binding site" evidence="5">
    <location>
        <position position="179"/>
    </location>
    <ligand>
        <name>(2E)-4-hydroxy-3-methylbut-2-enyl diphosphate</name>
        <dbReference type="ChEBI" id="CHEBI:128753"/>
    </ligand>
</feature>
<comment type="similarity">
    <text evidence="5">Belongs to the IspH family.</text>
</comment>
<dbReference type="PANTHER" id="PTHR30426">
    <property type="entry name" value="4-HYDROXY-3-METHYLBUT-2-ENYL DIPHOSPHATE REDUCTASE"/>
    <property type="match status" value="1"/>
</dbReference>
<feature type="binding site" evidence="5">
    <location>
        <position position="55"/>
    </location>
    <ligand>
        <name>dimethylallyl diphosphate</name>
        <dbReference type="ChEBI" id="CHEBI:57623"/>
    </ligand>
</feature>
<protein>
    <recommendedName>
        <fullName evidence="5">4-hydroxy-3-methylbut-2-enyl diphosphate reductase</fullName>
        <shortName evidence="5">HMBPP reductase</shortName>
        <ecNumber evidence="5">1.17.7.4</ecNumber>
    </recommendedName>
</protein>
<evidence type="ECO:0000256" key="3">
    <source>
        <dbReference type="ARBA" id="ARBA00023004"/>
    </source>
</evidence>
<reference evidence="6 7" key="1">
    <citation type="submission" date="2024-05" db="EMBL/GenBank/DDBJ databases">
        <title>Three bacterial strains, DH-69, EH-24, and ECK-19 isolated from coastal sediments.</title>
        <authorList>
            <person name="Ye Y.-Q."/>
            <person name="Du Z.-J."/>
        </authorList>
    </citation>
    <scope>NUCLEOTIDE SEQUENCE [LARGE SCALE GENOMIC DNA]</scope>
    <source>
        <strain evidence="6 7">ECK-19</strain>
    </source>
</reference>
<feature type="binding site" evidence="5">
    <location>
        <position position="237"/>
    </location>
    <ligand>
        <name>(2E)-4-hydroxy-3-methylbut-2-enyl diphosphate</name>
        <dbReference type="ChEBI" id="CHEBI:128753"/>
    </ligand>
</feature>
<feature type="binding site" evidence="5">
    <location>
        <position position="26"/>
    </location>
    <ligand>
        <name>[4Fe-4S] cluster</name>
        <dbReference type="ChEBI" id="CHEBI:49883"/>
    </ligand>
</feature>
<keyword evidence="1 5" id="KW-0004">4Fe-4S</keyword>
<dbReference type="GO" id="GO:0051745">
    <property type="term" value="F:4-hydroxy-3-methylbut-2-enyl diphosphate reductase activity"/>
    <property type="evidence" value="ECO:0007669"/>
    <property type="project" value="UniProtKB-EC"/>
</dbReference>
<proteinExistence type="inferred from homology"/>
<keyword evidence="4 5" id="KW-0411">Iron-sulfur</keyword>
<dbReference type="CDD" id="cd13944">
    <property type="entry name" value="lytB_ispH"/>
    <property type="match status" value="1"/>
</dbReference>
<dbReference type="RefSeq" id="WP_369314353.1">
    <property type="nucleotide sequence ID" value="NZ_JBEHZE010000001.1"/>
</dbReference>
<gene>
    <name evidence="5 6" type="primary">ispH</name>
    <name evidence="6" type="ORF">ABFZ84_12505</name>
</gene>
<evidence type="ECO:0000313" key="7">
    <source>
        <dbReference type="Proteomes" id="UP001560685"/>
    </source>
</evidence>
<dbReference type="Gene3D" id="3.40.50.11270">
    <property type="match status" value="1"/>
</dbReference>
<feature type="binding site" evidence="5">
    <location>
        <position position="138"/>
    </location>
    <ligand>
        <name>isopentenyl diphosphate</name>
        <dbReference type="ChEBI" id="CHEBI:128769"/>
    </ligand>
</feature>
<feature type="binding site" evidence="5">
    <location>
        <position position="239"/>
    </location>
    <ligand>
        <name>dimethylallyl diphosphate</name>
        <dbReference type="ChEBI" id="CHEBI:57623"/>
    </ligand>
</feature>
<feature type="binding site" evidence="5">
    <location>
        <position position="282"/>
    </location>
    <ligand>
        <name>(2E)-4-hydroxy-3-methylbut-2-enyl diphosphate</name>
        <dbReference type="ChEBI" id="CHEBI:128753"/>
    </ligand>
</feature>
<dbReference type="NCBIfam" id="NF002190">
    <property type="entry name" value="PRK01045.1-4"/>
    <property type="match status" value="1"/>
</dbReference>
<feature type="active site" description="Proton donor" evidence="5">
    <location>
        <position position="140"/>
    </location>
</feature>
<evidence type="ECO:0000256" key="2">
    <source>
        <dbReference type="ARBA" id="ARBA00022723"/>
    </source>
</evidence>
<comment type="function">
    <text evidence="5">Catalyzes the conversion of 1-hydroxy-2-methyl-2-(E)-butenyl 4-diphosphate (HMBPP) into a mixture of isopentenyl diphosphate (IPP) and dimethylallyl diphosphate (DMAPP). Acts in the terminal step of the DOXP/MEP pathway for isoprenoid precursor biosynthesis.</text>
</comment>
<comment type="caution">
    <text evidence="6">The sequence shown here is derived from an EMBL/GenBank/DDBJ whole genome shotgun (WGS) entry which is preliminary data.</text>
</comment>
<dbReference type="PANTHER" id="PTHR30426:SF0">
    <property type="entry name" value="4-HYDROXY-3-METHYLBUT-2-ENYL DIPHOSPHATE REDUCTASE"/>
    <property type="match status" value="1"/>
</dbReference>
<feature type="binding site" evidence="5">
    <location>
        <position position="88"/>
    </location>
    <ligand>
        <name>isopentenyl diphosphate</name>
        <dbReference type="ChEBI" id="CHEBI:128769"/>
    </ligand>
</feature>
<dbReference type="Proteomes" id="UP001560685">
    <property type="component" value="Unassembled WGS sequence"/>
</dbReference>
<dbReference type="EC" id="1.17.7.4" evidence="5"/>
<feature type="binding site" evidence="5">
    <location>
        <position position="238"/>
    </location>
    <ligand>
        <name>(2E)-4-hydroxy-3-methylbut-2-enyl diphosphate</name>
        <dbReference type="ChEBI" id="CHEBI:128753"/>
    </ligand>
</feature>
<organism evidence="6 7">
    <name type="scientific">Hyphococcus lacteus</name>
    <dbReference type="NCBI Taxonomy" id="3143536"/>
    <lineage>
        <taxon>Bacteria</taxon>
        <taxon>Pseudomonadati</taxon>
        <taxon>Pseudomonadota</taxon>
        <taxon>Alphaproteobacteria</taxon>
        <taxon>Parvularculales</taxon>
        <taxon>Parvularculaceae</taxon>
        <taxon>Hyphococcus</taxon>
    </lineage>
</organism>